<evidence type="ECO:0000313" key="2">
    <source>
        <dbReference type="EMBL" id="SON90828.1"/>
    </source>
</evidence>
<sequence>MQRLRSQATTMHLQSLHQSEAVASPDESGTASQARPCAAYLLTDSGGWFGVRSHRSST</sequence>
<evidence type="ECO:0000313" key="3">
    <source>
        <dbReference type="Proteomes" id="UP000234166"/>
    </source>
</evidence>
<name>A0AB38E3E0_XANCH</name>
<gene>
    <name evidence="2" type="ORF">XAP7430_500002</name>
</gene>
<proteinExistence type="predicted"/>
<reference evidence="2 3" key="1">
    <citation type="submission" date="2017-10" db="EMBL/GenBank/DDBJ databases">
        <authorList>
            <person name="Regsiter A."/>
            <person name="William W."/>
        </authorList>
    </citation>
    <scope>NUCLEOTIDE SEQUENCE [LARGE SCALE GENOMIC DNA]</scope>
    <source>
        <strain evidence="2 3">CFBP7430</strain>
    </source>
</reference>
<accession>A0AB38E3E0</accession>
<feature type="region of interest" description="Disordered" evidence="1">
    <location>
        <begin position="1"/>
        <end position="35"/>
    </location>
</feature>
<evidence type="ECO:0000256" key="1">
    <source>
        <dbReference type="SAM" id="MobiDB-lite"/>
    </source>
</evidence>
<dbReference type="EMBL" id="OCYS01000106">
    <property type="protein sequence ID" value="SON90828.1"/>
    <property type="molecule type" value="Genomic_DNA"/>
</dbReference>
<organism evidence="2 3">
    <name type="scientific">Xanthomonas campestris pv. phaseoli</name>
    <dbReference type="NCBI Taxonomy" id="317013"/>
    <lineage>
        <taxon>Bacteria</taxon>
        <taxon>Pseudomonadati</taxon>
        <taxon>Pseudomonadota</taxon>
        <taxon>Gammaproteobacteria</taxon>
        <taxon>Lysobacterales</taxon>
        <taxon>Lysobacteraceae</taxon>
        <taxon>Xanthomonas</taxon>
    </lineage>
</organism>
<feature type="compositionally biased region" description="Polar residues" evidence="1">
    <location>
        <begin position="1"/>
        <end position="18"/>
    </location>
</feature>
<protein>
    <submittedName>
        <fullName evidence="2">Uncharacterized protein</fullName>
    </submittedName>
</protein>
<comment type="caution">
    <text evidence="2">The sequence shown here is derived from an EMBL/GenBank/DDBJ whole genome shotgun (WGS) entry which is preliminary data.</text>
</comment>
<dbReference type="Proteomes" id="UP000234166">
    <property type="component" value="Unassembled WGS sequence"/>
</dbReference>
<dbReference type="AlphaFoldDB" id="A0AB38E3E0"/>